<keyword evidence="2" id="KW-1185">Reference proteome</keyword>
<evidence type="ECO:0000313" key="2">
    <source>
        <dbReference type="Proteomes" id="UP000886998"/>
    </source>
</evidence>
<protein>
    <submittedName>
        <fullName evidence="1">Uncharacterized protein</fullName>
    </submittedName>
</protein>
<proteinExistence type="predicted"/>
<reference evidence="1" key="1">
    <citation type="submission" date="2020-08" db="EMBL/GenBank/DDBJ databases">
        <title>Multicomponent nature underlies the extraordinary mechanical properties of spider dragline silk.</title>
        <authorList>
            <person name="Kono N."/>
            <person name="Nakamura H."/>
            <person name="Mori M."/>
            <person name="Yoshida Y."/>
            <person name="Ohtoshi R."/>
            <person name="Malay A.D."/>
            <person name="Moran D.A.P."/>
            <person name="Tomita M."/>
            <person name="Numata K."/>
            <person name="Arakawa K."/>
        </authorList>
    </citation>
    <scope>NUCLEOTIDE SEQUENCE</scope>
</reference>
<sequence length="95" mass="10804">MCLFEFAVEPFYAKKVRDCEESIDAEKEVQPTRQRPINLANIIKMVIRNVPAVVRAHAFNLLENPEEIVEAEIEDAGNDKYAVSLDGLRIVELDC</sequence>
<evidence type="ECO:0000313" key="1">
    <source>
        <dbReference type="EMBL" id="GFY53109.1"/>
    </source>
</evidence>
<dbReference type="EMBL" id="BMAV01009094">
    <property type="protein sequence ID" value="GFY53109.1"/>
    <property type="molecule type" value="Genomic_DNA"/>
</dbReference>
<gene>
    <name evidence="1" type="ORF">TNIN_376781</name>
</gene>
<accession>A0A8X6XH54</accession>
<comment type="caution">
    <text evidence="1">The sequence shown here is derived from an EMBL/GenBank/DDBJ whole genome shotgun (WGS) entry which is preliminary data.</text>
</comment>
<dbReference type="AlphaFoldDB" id="A0A8X6XH54"/>
<dbReference type="Proteomes" id="UP000886998">
    <property type="component" value="Unassembled WGS sequence"/>
</dbReference>
<organism evidence="1 2">
    <name type="scientific">Trichonephila inaurata madagascariensis</name>
    <dbReference type="NCBI Taxonomy" id="2747483"/>
    <lineage>
        <taxon>Eukaryota</taxon>
        <taxon>Metazoa</taxon>
        <taxon>Ecdysozoa</taxon>
        <taxon>Arthropoda</taxon>
        <taxon>Chelicerata</taxon>
        <taxon>Arachnida</taxon>
        <taxon>Araneae</taxon>
        <taxon>Araneomorphae</taxon>
        <taxon>Entelegynae</taxon>
        <taxon>Araneoidea</taxon>
        <taxon>Nephilidae</taxon>
        <taxon>Trichonephila</taxon>
        <taxon>Trichonephila inaurata</taxon>
    </lineage>
</organism>
<name>A0A8X6XH54_9ARAC</name>